<name>A0ABR9HF88_9ACTN</name>
<reference evidence="2 3" key="1">
    <citation type="submission" date="2020-10" db="EMBL/GenBank/DDBJ databases">
        <title>Sequencing the genomes of 1000 actinobacteria strains.</title>
        <authorList>
            <person name="Klenk H.-P."/>
        </authorList>
    </citation>
    <scope>NUCLEOTIDE SEQUENCE [LARGE SCALE GENOMIC DNA]</scope>
    <source>
        <strain evidence="2 3">DSM 45157</strain>
    </source>
</reference>
<keyword evidence="3" id="KW-1185">Reference proteome</keyword>
<evidence type="ECO:0000259" key="1">
    <source>
        <dbReference type="Pfam" id="PF13569"/>
    </source>
</evidence>
<gene>
    <name evidence="2" type="ORF">H4W79_001800</name>
</gene>
<protein>
    <recommendedName>
        <fullName evidence="1">DUF4132 domain-containing protein</fullName>
    </recommendedName>
</protein>
<evidence type="ECO:0000313" key="3">
    <source>
        <dbReference type="Proteomes" id="UP000598217"/>
    </source>
</evidence>
<accession>A0ABR9HF88</accession>
<dbReference type="Pfam" id="PF13569">
    <property type="entry name" value="DUF4132"/>
    <property type="match status" value="1"/>
</dbReference>
<dbReference type="InterPro" id="IPR025406">
    <property type="entry name" value="DUF4132"/>
</dbReference>
<organism evidence="2 3">
    <name type="scientific">Nocardiopsis terrae</name>
    <dbReference type="NCBI Taxonomy" id="372655"/>
    <lineage>
        <taxon>Bacteria</taxon>
        <taxon>Bacillati</taxon>
        <taxon>Actinomycetota</taxon>
        <taxon>Actinomycetes</taxon>
        <taxon>Streptosporangiales</taxon>
        <taxon>Nocardiopsidaceae</taxon>
        <taxon>Nocardiopsis</taxon>
    </lineage>
</organism>
<dbReference type="RefSeq" id="WP_191271328.1">
    <property type="nucleotide sequence ID" value="NZ_BMXJ01000004.1"/>
</dbReference>
<proteinExistence type="predicted"/>
<comment type="caution">
    <text evidence="2">The sequence shown here is derived from an EMBL/GenBank/DDBJ whole genome shotgun (WGS) entry which is preliminary data.</text>
</comment>
<dbReference type="EMBL" id="JADBDY010000001">
    <property type="protein sequence ID" value="MBE1457586.1"/>
    <property type="molecule type" value="Genomic_DNA"/>
</dbReference>
<evidence type="ECO:0000313" key="2">
    <source>
        <dbReference type="EMBL" id="MBE1457586.1"/>
    </source>
</evidence>
<sequence length="1172" mass="126500">MGWVTVSDEYTVCLRGEGSRAQLVCRNPKGRELARVPSSLGRDPAVIALRDLRGRLARHEEDVHAQVRTWVLRSLSVPAVLLTAVWSDPVWRKALTGIVVVPDPDGPDTGEPGAVGDTHPERGVELVALDGTRSWSTASVLSLPHPVRLGADLSSWRALADRHGTADGSPQLDRPVWRRPDDFAPGTSSVGLKHSFGYDAGAAFEKRANQFGGRIRGETAHFQVYGADHGAGPVPVTVGLRWQGLESCVAVNDLAWHPRSGPVDDVAWSEGVNILMELYERSPDAGDDRGGTEQQQVPAVEYRTGDPAPPRPLPVRDERACLVHAGGVALSPARDGEDALIALGLSHPALDGHVVTLVPDHSAAGRRVLWEALGLVHHSETGVGATRHRPPEFLAAVLERHPAQLEHALALLPVLRAQGEVAPAKPGRARKALDEAADTLLHTAPELRHLFLDECAQVLAEVGNASYATGFHDQARAAERELDRVDEDAVIEAYARFPAPGSLPHSLKTHARALAARLDPAEAYRRHRELVIVWCEAEHRASKDLATGLATLAGAAGIVPGDQGSGGQGTGDREADARAVRAMLTNGSLALAPARTWSTFLPLLHSMVAEDPRLGGLLATQIPAPSGQTAKAKAAAARLWARVLRESGVGEPFGTASGVSAAAVKHWADAFLRTYAWMALPAEEVREPLRQAGAVLREAGLAADCSPLVSPFSRHEPQPLGTLDFVVSCGMPLEGYRGKDPEGAERLRAINPKSWLLETPAPHDLTALAADPLWRGRLRAAVDGYTRFESTSGFGRSTDSPIPEDGGHHARRVREQMAEYTRGLVHTPGFADVVDDILADHHAWISGPNAPGLPVLYAAVRAAERFLWREPTPQVIERVEPILAGVRAAESLAATLSGGVTDELHFPVLEGLDPRHSYALEECGPDLYLAYREGTFDSSMRPVGPEGLEPVLTTRLRSSVERRWCSVCLTAQVEGQPLERCTHEDGNGPGETAEERVRFPGGAEVTVRRVSRHRQELVDSQGRVLAAHRIGRGGSSGLMAVREYCHRYAAGTSLVLPPGWWQHMRVRDPEGSAALRTVDTELAAKLLKAVTEDLGRGIASATDRAEPRDMELPEKRRCVDELTWIVRFFLPAITDEWLLKGVTALVWTAVECRERAAALRRHPATTGAPVQS</sequence>
<dbReference type="Proteomes" id="UP000598217">
    <property type="component" value="Unassembled WGS sequence"/>
</dbReference>
<feature type="domain" description="DUF4132" evidence="1">
    <location>
        <begin position="30"/>
        <end position="182"/>
    </location>
</feature>